<gene>
    <name evidence="2" type="ORF">MNBD_ALPHA11-820</name>
</gene>
<dbReference type="InterPro" id="IPR013830">
    <property type="entry name" value="SGNH_hydro"/>
</dbReference>
<dbReference type="Pfam" id="PF13472">
    <property type="entry name" value="Lipase_GDSL_2"/>
    <property type="match status" value="1"/>
</dbReference>
<dbReference type="InterPro" id="IPR051532">
    <property type="entry name" value="Ester_Hydrolysis_Enzymes"/>
</dbReference>
<sequence length="211" mass="22661">MKNILCFGDSLTWGAIPNGGRHEYETRWPNVLQTGLGAEARVIVEGLNGRTTIFDDFSTAADLNGARILPTLLATHQPLDCVIIMLGCNDMKPSISGCAVSSARGMLRLVQIIKGFPYVDDADVPKILLVAPPVCVETDHEELGVVFAGAVEQSAKLAAKYIRVANEEKTAFFDAASVANASPIDGVHLDEKNTKAIGMALREKIKSLLQI</sequence>
<accession>A0A3B0UV93</accession>
<dbReference type="EMBL" id="UOEQ01000497">
    <property type="protein sequence ID" value="VAW23964.1"/>
    <property type="molecule type" value="Genomic_DNA"/>
</dbReference>
<dbReference type="InterPro" id="IPR036514">
    <property type="entry name" value="SGNH_hydro_sf"/>
</dbReference>
<dbReference type="CDD" id="cd01839">
    <property type="entry name" value="SGNH_arylesterase_like"/>
    <property type="match status" value="1"/>
</dbReference>
<name>A0A3B0UV93_9ZZZZ</name>
<reference evidence="2" key="1">
    <citation type="submission" date="2018-06" db="EMBL/GenBank/DDBJ databases">
        <authorList>
            <person name="Zhirakovskaya E."/>
        </authorList>
    </citation>
    <scope>NUCLEOTIDE SEQUENCE</scope>
</reference>
<protein>
    <submittedName>
        <fullName evidence="2">Arylesterase</fullName>
    </submittedName>
</protein>
<evidence type="ECO:0000259" key="1">
    <source>
        <dbReference type="Pfam" id="PF13472"/>
    </source>
</evidence>
<dbReference type="PANTHER" id="PTHR30383">
    <property type="entry name" value="THIOESTERASE 1/PROTEASE 1/LYSOPHOSPHOLIPASE L1"/>
    <property type="match status" value="1"/>
</dbReference>
<dbReference type="AlphaFoldDB" id="A0A3B0UV93"/>
<feature type="domain" description="SGNH hydrolase-type esterase" evidence="1">
    <location>
        <begin position="6"/>
        <end position="184"/>
    </location>
</feature>
<dbReference type="Gene3D" id="3.40.50.1110">
    <property type="entry name" value="SGNH hydrolase"/>
    <property type="match status" value="1"/>
</dbReference>
<evidence type="ECO:0000313" key="2">
    <source>
        <dbReference type="EMBL" id="VAW23964.1"/>
    </source>
</evidence>
<dbReference type="PANTHER" id="PTHR30383:SF29">
    <property type="entry name" value="SGNH HYDROLASE-TYPE ESTERASE DOMAIN-CONTAINING PROTEIN"/>
    <property type="match status" value="1"/>
</dbReference>
<proteinExistence type="predicted"/>
<dbReference type="SUPFAM" id="SSF52266">
    <property type="entry name" value="SGNH hydrolase"/>
    <property type="match status" value="1"/>
</dbReference>
<organism evidence="2">
    <name type="scientific">hydrothermal vent metagenome</name>
    <dbReference type="NCBI Taxonomy" id="652676"/>
    <lineage>
        <taxon>unclassified sequences</taxon>
        <taxon>metagenomes</taxon>
        <taxon>ecological metagenomes</taxon>
    </lineage>
</organism>